<evidence type="ECO:0000313" key="2">
    <source>
        <dbReference type="Proteomes" id="UP000530268"/>
    </source>
</evidence>
<comment type="caution">
    <text evidence="1">The sequence shown here is derived from an EMBL/GenBank/DDBJ whole genome shotgun (WGS) entry which is preliminary data.</text>
</comment>
<evidence type="ECO:0000313" key="1">
    <source>
        <dbReference type="EMBL" id="MBB3992610.1"/>
    </source>
</evidence>
<name>A0A7W6E5W1_9RHOB</name>
<dbReference type="Proteomes" id="UP000530268">
    <property type="component" value="Unassembled WGS sequence"/>
</dbReference>
<organism evidence="1 2">
    <name type="scientific">Sulfitobacter undariae</name>
    <dbReference type="NCBI Taxonomy" id="1563671"/>
    <lineage>
        <taxon>Bacteria</taxon>
        <taxon>Pseudomonadati</taxon>
        <taxon>Pseudomonadota</taxon>
        <taxon>Alphaproteobacteria</taxon>
        <taxon>Rhodobacterales</taxon>
        <taxon>Roseobacteraceae</taxon>
        <taxon>Sulfitobacter</taxon>
    </lineage>
</organism>
<dbReference type="AlphaFoldDB" id="A0A7W6E5W1"/>
<protein>
    <submittedName>
        <fullName evidence="1">Uncharacterized protein</fullName>
    </submittedName>
</protein>
<proteinExistence type="predicted"/>
<gene>
    <name evidence="1" type="ORF">GGR95_000229</name>
</gene>
<accession>A0A7W6E5W1</accession>
<dbReference type="EMBL" id="JACIEI010000001">
    <property type="protein sequence ID" value="MBB3992610.1"/>
    <property type="molecule type" value="Genomic_DNA"/>
</dbReference>
<reference evidence="1 2" key="1">
    <citation type="submission" date="2020-08" db="EMBL/GenBank/DDBJ databases">
        <title>Genomic Encyclopedia of Type Strains, Phase IV (KMG-IV): sequencing the most valuable type-strain genomes for metagenomic binning, comparative biology and taxonomic classification.</title>
        <authorList>
            <person name="Goeker M."/>
        </authorList>
    </citation>
    <scope>NUCLEOTIDE SEQUENCE [LARGE SCALE GENOMIC DNA]</scope>
    <source>
        <strain evidence="1 2">DSM 102234</strain>
    </source>
</reference>
<sequence>MALLNTPCATAKAPEGRFHHSGQAAAYASLSAQGAAIATHRCF</sequence>
<keyword evidence="2" id="KW-1185">Reference proteome</keyword>